<dbReference type="AlphaFoldDB" id="A0A6I3XDB2"/>
<keyword evidence="3" id="KW-1185">Reference proteome</keyword>
<keyword evidence="1" id="KW-1133">Transmembrane helix</keyword>
<gene>
    <name evidence="2" type="ORF">GJV26_03415</name>
</gene>
<evidence type="ECO:0000313" key="2">
    <source>
        <dbReference type="EMBL" id="MUI11541.1"/>
    </source>
</evidence>
<name>A0A6I3XDB2_9BURK</name>
<dbReference type="EMBL" id="WNWM01000002">
    <property type="protein sequence ID" value="MUI11541.1"/>
    <property type="molecule type" value="Genomic_DNA"/>
</dbReference>
<dbReference type="Pfam" id="PF14559">
    <property type="entry name" value="TPR_19"/>
    <property type="match status" value="1"/>
</dbReference>
<dbReference type="PIRSF" id="PIRSF030959">
    <property type="entry name" value="UCP030959"/>
    <property type="match status" value="1"/>
</dbReference>
<dbReference type="OrthoDB" id="7559170at2"/>
<dbReference type="Gene3D" id="1.25.40.10">
    <property type="entry name" value="Tetratricopeptide repeat domain"/>
    <property type="match status" value="1"/>
</dbReference>
<reference evidence="2 3" key="1">
    <citation type="submission" date="2019-11" db="EMBL/GenBank/DDBJ databases">
        <title>Draft Genome Sequences of Six Type Strains of the Genus Massilia.</title>
        <authorList>
            <person name="Miess H."/>
            <person name="Frediansyah A."/>
            <person name="Goeker M."/>
            <person name="Gross H."/>
        </authorList>
    </citation>
    <scope>NUCLEOTIDE SEQUENCE [LARGE SCALE GENOMIC DNA]</scope>
    <source>
        <strain evidence="2 3">DSM 17513</strain>
    </source>
</reference>
<keyword evidence="1" id="KW-0812">Transmembrane</keyword>
<protein>
    <submittedName>
        <fullName evidence="2">Tetratricopeptide repeat protein</fullName>
    </submittedName>
</protein>
<keyword evidence="1" id="KW-0472">Membrane</keyword>
<feature type="transmembrane region" description="Helical" evidence="1">
    <location>
        <begin position="30"/>
        <end position="50"/>
    </location>
</feature>
<dbReference type="InterPro" id="IPR014562">
    <property type="entry name" value="UCP030959_TPR_rpt-cont"/>
</dbReference>
<accession>A0A6I3XDB2</accession>
<evidence type="ECO:0000256" key="1">
    <source>
        <dbReference type="SAM" id="Phobius"/>
    </source>
</evidence>
<comment type="caution">
    <text evidence="2">The sequence shown here is derived from an EMBL/GenBank/DDBJ whole genome shotgun (WGS) entry which is preliminary data.</text>
</comment>
<dbReference type="RefSeq" id="WP_155707601.1">
    <property type="nucleotide sequence ID" value="NZ_BMWU01000071.1"/>
</dbReference>
<dbReference type="InterPro" id="IPR011990">
    <property type="entry name" value="TPR-like_helical_dom_sf"/>
</dbReference>
<dbReference type="Proteomes" id="UP000431684">
    <property type="component" value="Unassembled WGS sequence"/>
</dbReference>
<sequence length="252" mass="27928">MAILGIGLHVLVAIFFAVHAIRSRQQMYWLMILFMFPLLGSVVYFFGIYLPDSRLEHGARKMAAGVAKVLDPTRELREAHEAFAFTPTAQNQMRLANAQLEAGNPEAAAATYEECLHGAFAADPEIRFGAARAGFACGRHAEALAHLEQLRRASPNFRPEQTSLLMARALAGAGRNDEARAEFEAAVGRHGSFEAKAEFAIWAAGAREFQLAHRLQNELQSTMDRWSRQTHTMNLPLVRRLEAAFAGVPRQN</sequence>
<evidence type="ECO:0000313" key="3">
    <source>
        <dbReference type="Proteomes" id="UP000431684"/>
    </source>
</evidence>
<proteinExistence type="predicted"/>
<organism evidence="2 3">
    <name type="scientific">Pseudoduganella dura</name>
    <dbReference type="NCBI Taxonomy" id="321982"/>
    <lineage>
        <taxon>Bacteria</taxon>
        <taxon>Pseudomonadati</taxon>
        <taxon>Pseudomonadota</taxon>
        <taxon>Betaproteobacteria</taxon>
        <taxon>Burkholderiales</taxon>
        <taxon>Oxalobacteraceae</taxon>
        <taxon>Telluria group</taxon>
        <taxon>Pseudoduganella</taxon>
    </lineage>
</organism>
<dbReference type="SUPFAM" id="SSF48452">
    <property type="entry name" value="TPR-like"/>
    <property type="match status" value="1"/>
</dbReference>